<feature type="compositionally biased region" description="Basic and acidic residues" evidence="1">
    <location>
        <begin position="228"/>
        <end position="252"/>
    </location>
</feature>
<evidence type="ECO:0000256" key="1">
    <source>
        <dbReference type="SAM" id="MobiDB-lite"/>
    </source>
</evidence>
<keyword evidence="4" id="KW-1185">Reference proteome</keyword>
<sequence length="304" mass="35759">MTDFYKMRLGGRVLGGKARKSLPWRSAFLHHISKMHLRGSVLLTWLKLQLGLPVDEAVLTESVQSADWGAICYDLLGAISDNIYRDQLANLVGGLSYWQHCIERCVRRRHQIKPKLKLLLNQQSKAQFQWRTYEDPVIRVVIPKEFFQNLNIWHVNVPLVNYPIVEMHQTDRVLRQFRFRQPIPEELEKNRYDYIPNRKPIIVPELACILDYMPWFRIHGKPYLLSEEQRHRQSRIERERRSPLNLRRRDDGTGQSTVPTQSPSPMPQLMTHTLQPLQIMPGAYPSPYMYPNPHMFPFPSSMPG</sequence>
<comment type="caution">
    <text evidence="3">The sequence shown here is derived from an EMBL/GenBank/DDBJ whole genome shotgun (WGS) entry which is preliminary data.</text>
</comment>
<dbReference type="EMBL" id="JAHUZN010000001">
    <property type="protein sequence ID" value="KAG8502695.1"/>
    <property type="molecule type" value="Genomic_DNA"/>
</dbReference>
<dbReference type="AlphaFoldDB" id="A0A8J5ZIJ5"/>
<protein>
    <recommendedName>
        <fullName evidence="2">Aminotransferase-like plant mobile domain-containing protein</fullName>
    </recommendedName>
</protein>
<dbReference type="InterPro" id="IPR019557">
    <property type="entry name" value="AminoTfrase-like_pln_mobile"/>
</dbReference>
<gene>
    <name evidence="3" type="ORF">CXB51_000515</name>
</gene>
<feature type="domain" description="Aminotransferase-like plant mobile" evidence="2">
    <location>
        <begin position="103"/>
        <end position="191"/>
    </location>
</feature>
<name>A0A8J5ZIJ5_9ROSI</name>
<feature type="region of interest" description="Disordered" evidence="1">
    <location>
        <begin position="228"/>
        <end position="269"/>
    </location>
</feature>
<dbReference type="Pfam" id="PF10536">
    <property type="entry name" value="PMD"/>
    <property type="match status" value="1"/>
</dbReference>
<dbReference type="PANTHER" id="PTHR46033:SF8">
    <property type="entry name" value="PROTEIN MAINTENANCE OF MERISTEMS-LIKE"/>
    <property type="match status" value="1"/>
</dbReference>
<dbReference type="Proteomes" id="UP000701853">
    <property type="component" value="Chromosome 1"/>
</dbReference>
<accession>A0A8J5ZIJ5</accession>
<evidence type="ECO:0000313" key="4">
    <source>
        <dbReference type="Proteomes" id="UP000701853"/>
    </source>
</evidence>
<organism evidence="3 4">
    <name type="scientific">Gossypium anomalum</name>
    <dbReference type="NCBI Taxonomy" id="47600"/>
    <lineage>
        <taxon>Eukaryota</taxon>
        <taxon>Viridiplantae</taxon>
        <taxon>Streptophyta</taxon>
        <taxon>Embryophyta</taxon>
        <taxon>Tracheophyta</taxon>
        <taxon>Spermatophyta</taxon>
        <taxon>Magnoliopsida</taxon>
        <taxon>eudicotyledons</taxon>
        <taxon>Gunneridae</taxon>
        <taxon>Pentapetalae</taxon>
        <taxon>rosids</taxon>
        <taxon>malvids</taxon>
        <taxon>Malvales</taxon>
        <taxon>Malvaceae</taxon>
        <taxon>Malvoideae</taxon>
        <taxon>Gossypium</taxon>
    </lineage>
</organism>
<evidence type="ECO:0000259" key="2">
    <source>
        <dbReference type="Pfam" id="PF10536"/>
    </source>
</evidence>
<feature type="compositionally biased region" description="Polar residues" evidence="1">
    <location>
        <begin position="253"/>
        <end position="263"/>
    </location>
</feature>
<dbReference type="InterPro" id="IPR044824">
    <property type="entry name" value="MAIN-like"/>
</dbReference>
<dbReference type="PANTHER" id="PTHR46033">
    <property type="entry name" value="PROTEIN MAIN-LIKE 2"/>
    <property type="match status" value="1"/>
</dbReference>
<proteinExistence type="predicted"/>
<reference evidence="3 4" key="1">
    <citation type="journal article" date="2021" name="bioRxiv">
        <title>The Gossypium anomalum genome as a resource for cotton improvement and evolutionary analysis of hybrid incompatibility.</title>
        <authorList>
            <person name="Grover C.E."/>
            <person name="Yuan D."/>
            <person name="Arick M.A."/>
            <person name="Miller E.R."/>
            <person name="Hu G."/>
            <person name="Peterson D.G."/>
            <person name="Wendel J.F."/>
            <person name="Udall J.A."/>
        </authorList>
    </citation>
    <scope>NUCLEOTIDE SEQUENCE [LARGE SCALE GENOMIC DNA]</scope>
    <source>
        <strain evidence="3">JFW-Udall</strain>
        <tissue evidence="3">Leaf</tissue>
    </source>
</reference>
<evidence type="ECO:0000313" key="3">
    <source>
        <dbReference type="EMBL" id="KAG8502695.1"/>
    </source>
</evidence>
<dbReference type="GO" id="GO:0010073">
    <property type="term" value="P:meristem maintenance"/>
    <property type="evidence" value="ECO:0007669"/>
    <property type="project" value="InterPro"/>
</dbReference>